<name>A0ABU2CS65_9MICO</name>
<dbReference type="RefSeq" id="WP_274996053.1">
    <property type="nucleotide sequence ID" value="NZ_JAJQQP010000011.1"/>
</dbReference>
<evidence type="ECO:0000313" key="3">
    <source>
        <dbReference type="Proteomes" id="UP001183585"/>
    </source>
</evidence>
<proteinExistence type="predicted"/>
<keyword evidence="3" id="KW-1185">Reference proteome</keyword>
<sequence length="592" mass="65328">MPGNELVLLDQAIADWQSEQSEPIADDKAFEIIACTQALRDRDVSSDEIAEGVVGGGDDGAIDGVYTFLGDTLLTEDSEALQELPANKLSVGTTLTLVLVQAKRTEAFTETAIDLVADSTRRLLDLAQSEEDLSAIYSTAVIERIGFFRSALRKFGARHLKLRIEFHYATRGATAGMHAKVKRKARDLEVQFDQTLVKAEGAVTFLGAKELWERISTLPTYTVNLSVEEYSTSGNSHVALVSLRDYMDFLRDDDGALRRHIFDWNVRDYQGDVEVNREIRESVLDASLPEFWWLNNGVTIVCSEVSITAKTFALDNVQVVNGLQTSQTIFNALESAASDHSALDRKVLVRILATGDDTRTRDQVIRATNRQTSVPAASLRATDEIQRKIEAYFVSHDWYYDRRKNFYRNQGKAASRIVGIPLLAQAVMAMGLSRPDDSRARPSSLLKRDSVYGTVFSESLPLPVYLWLAKTQKSVDAFLLTDVAVASASERTNLRFHLAMLATAVLFGARVYNPSQLAKVAGENAELDKGLLSDSLATLRTAFTKVQGKSGGSLDKIAKGPEFVKYLLDEVLPQLIASRPVQSETSPSQSKS</sequence>
<evidence type="ECO:0000259" key="1">
    <source>
        <dbReference type="Pfam" id="PF10592"/>
    </source>
</evidence>
<dbReference type="EMBL" id="JAVDYE010000001">
    <property type="protein sequence ID" value="MDR7384187.1"/>
    <property type="molecule type" value="Genomic_DNA"/>
</dbReference>
<gene>
    <name evidence="2" type="ORF">J2S48_003702</name>
</gene>
<dbReference type="InterPro" id="IPR018891">
    <property type="entry name" value="AIPR_C"/>
</dbReference>
<comment type="caution">
    <text evidence="2">The sequence shown here is derived from an EMBL/GenBank/DDBJ whole genome shotgun (WGS) entry which is preliminary data.</text>
</comment>
<evidence type="ECO:0000313" key="2">
    <source>
        <dbReference type="EMBL" id="MDR7384187.1"/>
    </source>
</evidence>
<organism evidence="2 3">
    <name type="scientific">Promicromonospora iranensis</name>
    <dbReference type="NCBI Taxonomy" id="1105144"/>
    <lineage>
        <taxon>Bacteria</taxon>
        <taxon>Bacillati</taxon>
        <taxon>Actinomycetota</taxon>
        <taxon>Actinomycetes</taxon>
        <taxon>Micrococcales</taxon>
        <taxon>Promicromonosporaceae</taxon>
        <taxon>Promicromonospora</taxon>
    </lineage>
</organism>
<accession>A0ABU2CS65</accession>
<feature type="domain" description="Abortive phage infection protein C-terminal" evidence="1">
    <location>
        <begin position="262"/>
        <end position="444"/>
    </location>
</feature>
<protein>
    <recommendedName>
        <fullName evidence="1">Abortive phage infection protein C-terminal domain-containing protein</fullName>
    </recommendedName>
</protein>
<reference evidence="2 3" key="1">
    <citation type="submission" date="2023-07" db="EMBL/GenBank/DDBJ databases">
        <title>Sequencing the genomes of 1000 actinobacteria strains.</title>
        <authorList>
            <person name="Klenk H.-P."/>
        </authorList>
    </citation>
    <scope>NUCLEOTIDE SEQUENCE [LARGE SCALE GENOMIC DNA]</scope>
    <source>
        <strain evidence="2 3">DSM 45554</strain>
    </source>
</reference>
<dbReference type="Pfam" id="PF10592">
    <property type="entry name" value="AIPR"/>
    <property type="match status" value="1"/>
</dbReference>
<dbReference type="Proteomes" id="UP001183585">
    <property type="component" value="Unassembled WGS sequence"/>
</dbReference>